<name>A0ABY7A485_9PSED</name>
<keyword evidence="3" id="KW-1185">Reference proteome</keyword>
<dbReference type="InterPro" id="IPR029068">
    <property type="entry name" value="Glyas_Bleomycin-R_OHBP_Dase"/>
</dbReference>
<dbReference type="PANTHER" id="PTHR21366:SF22">
    <property type="entry name" value="VOC DOMAIN-CONTAINING PROTEIN"/>
    <property type="match status" value="1"/>
</dbReference>
<evidence type="ECO:0000259" key="1">
    <source>
        <dbReference type="PROSITE" id="PS51819"/>
    </source>
</evidence>
<dbReference type="PANTHER" id="PTHR21366">
    <property type="entry name" value="GLYOXALASE FAMILY PROTEIN"/>
    <property type="match status" value="1"/>
</dbReference>
<dbReference type="InterPro" id="IPR050383">
    <property type="entry name" value="GlyoxalaseI/FosfomycinResist"/>
</dbReference>
<accession>A0ABY7A485</accession>
<dbReference type="PROSITE" id="PS51819">
    <property type="entry name" value="VOC"/>
    <property type="match status" value="1"/>
</dbReference>
<dbReference type="CDD" id="cd07264">
    <property type="entry name" value="VOC_like"/>
    <property type="match status" value="1"/>
</dbReference>
<evidence type="ECO:0000313" key="2">
    <source>
        <dbReference type="EMBL" id="WAI50943.1"/>
    </source>
</evidence>
<dbReference type="InterPro" id="IPR037523">
    <property type="entry name" value="VOC_core"/>
</dbReference>
<reference evidence="2" key="1">
    <citation type="submission" date="2022-11" db="EMBL/GenBank/DDBJ databases">
        <title>Pseudomonas triclosanedens sp. nov., a triclosan degrader isolated from activated sludge.</title>
        <authorList>
            <person name="Yin Y."/>
            <person name="Lu Z."/>
        </authorList>
    </citation>
    <scope>NUCLEOTIDE SEQUENCE</scope>
    <source>
        <strain evidence="2">ZM23</strain>
    </source>
</reference>
<dbReference type="Pfam" id="PF00903">
    <property type="entry name" value="Glyoxalase"/>
    <property type="match status" value="1"/>
</dbReference>
<sequence length="131" mass="14315">MIFRYTILYVEDVAASLAFYERAFAMERGFLHESGDYGELVTGATKLAFSSVKLMRTLGKTPGKPAPETPVFEIAFETEDVYAAYTRAVAAGAQAVQEVRSEPWGQTTCYVTDINGYLVEICSPAQLPSPG</sequence>
<dbReference type="SUPFAM" id="SSF54593">
    <property type="entry name" value="Glyoxalase/Bleomycin resistance protein/Dihydroxybiphenyl dioxygenase"/>
    <property type="match status" value="1"/>
</dbReference>
<evidence type="ECO:0000313" key="3">
    <source>
        <dbReference type="Proteomes" id="UP001163624"/>
    </source>
</evidence>
<dbReference type="InterPro" id="IPR004360">
    <property type="entry name" value="Glyas_Fos-R_dOase_dom"/>
</dbReference>
<dbReference type="Proteomes" id="UP001163624">
    <property type="component" value="Chromosome"/>
</dbReference>
<feature type="domain" description="VOC" evidence="1">
    <location>
        <begin position="2"/>
        <end position="124"/>
    </location>
</feature>
<proteinExistence type="predicted"/>
<protein>
    <submittedName>
        <fullName evidence="2">VOC family protein</fullName>
    </submittedName>
</protein>
<gene>
    <name evidence="2" type="ORF">OU419_06720</name>
</gene>
<dbReference type="RefSeq" id="WP_024889583.1">
    <property type="nucleotide sequence ID" value="NZ_CP113432.1"/>
</dbReference>
<dbReference type="Gene3D" id="3.10.180.10">
    <property type="entry name" value="2,3-Dihydroxybiphenyl 1,2-Dioxygenase, domain 1"/>
    <property type="match status" value="1"/>
</dbReference>
<dbReference type="EMBL" id="CP113432">
    <property type="protein sequence ID" value="WAI50943.1"/>
    <property type="molecule type" value="Genomic_DNA"/>
</dbReference>
<organism evidence="2 3">
    <name type="scientific">Pseudomonas triclosanedens</name>
    <dbReference type="NCBI Taxonomy" id="2961893"/>
    <lineage>
        <taxon>Bacteria</taxon>
        <taxon>Pseudomonadati</taxon>
        <taxon>Pseudomonadota</taxon>
        <taxon>Gammaproteobacteria</taxon>
        <taxon>Pseudomonadales</taxon>
        <taxon>Pseudomonadaceae</taxon>
        <taxon>Pseudomonas</taxon>
    </lineage>
</organism>